<evidence type="ECO:0008006" key="5">
    <source>
        <dbReference type="Google" id="ProtNLM"/>
    </source>
</evidence>
<dbReference type="Proteomes" id="UP001224890">
    <property type="component" value="Unassembled WGS sequence"/>
</dbReference>
<dbReference type="PANTHER" id="PTHR33365">
    <property type="entry name" value="YALI0B05434P"/>
    <property type="match status" value="1"/>
</dbReference>
<comment type="caution">
    <text evidence="3">The sequence shown here is derived from an EMBL/GenBank/DDBJ whole genome shotgun (WGS) entry which is preliminary data.</text>
</comment>
<dbReference type="GeneID" id="85455181"/>
<dbReference type="Pfam" id="PF11807">
    <property type="entry name" value="UstYa"/>
    <property type="match status" value="1"/>
</dbReference>
<dbReference type="RefSeq" id="XP_060421781.1">
    <property type="nucleotide sequence ID" value="XM_060570655.1"/>
</dbReference>
<evidence type="ECO:0000313" key="3">
    <source>
        <dbReference type="EMBL" id="KAK1657017.1"/>
    </source>
</evidence>
<protein>
    <recommendedName>
        <fullName evidence="5">Tat pathway signal sequence</fullName>
    </recommendedName>
</protein>
<organism evidence="3 4">
    <name type="scientific">Colletotrichum godetiae</name>
    <dbReference type="NCBI Taxonomy" id="1209918"/>
    <lineage>
        <taxon>Eukaryota</taxon>
        <taxon>Fungi</taxon>
        <taxon>Dikarya</taxon>
        <taxon>Ascomycota</taxon>
        <taxon>Pezizomycotina</taxon>
        <taxon>Sordariomycetes</taxon>
        <taxon>Hypocreomycetidae</taxon>
        <taxon>Glomerellales</taxon>
        <taxon>Glomerellaceae</taxon>
        <taxon>Colletotrichum</taxon>
        <taxon>Colletotrichum acutatum species complex</taxon>
    </lineage>
</organism>
<dbReference type="InterPro" id="IPR021765">
    <property type="entry name" value="UstYa-like"/>
</dbReference>
<dbReference type="PANTHER" id="PTHR33365:SF6">
    <property type="entry name" value="OXIDASE USTYA"/>
    <property type="match status" value="1"/>
</dbReference>
<keyword evidence="4" id="KW-1185">Reference proteome</keyword>
<dbReference type="AlphaFoldDB" id="A0AAJ0EMY3"/>
<evidence type="ECO:0000256" key="2">
    <source>
        <dbReference type="SAM" id="Phobius"/>
    </source>
</evidence>
<keyword evidence="2" id="KW-1133">Transmembrane helix</keyword>
<reference evidence="3" key="1">
    <citation type="submission" date="2021-06" db="EMBL/GenBank/DDBJ databases">
        <title>Comparative genomics, transcriptomics and evolutionary studies reveal genomic signatures of adaptation to plant cell wall in hemibiotrophic fungi.</title>
        <authorList>
            <consortium name="DOE Joint Genome Institute"/>
            <person name="Baroncelli R."/>
            <person name="Diaz J.F."/>
            <person name="Benocci T."/>
            <person name="Peng M."/>
            <person name="Battaglia E."/>
            <person name="Haridas S."/>
            <person name="Andreopoulos W."/>
            <person name="Labutti K."/>
            <person name="Pangilinan J."/>
            <person name="Floch G.L."/>
            <person name="Makela M.R."/>
            <person name="Henrissat B."/>
            <person name="Grigoriev I.V."/>
            <person name="Crouch J.A."/>
            <person name="De Vries R.P."/>
            <person name="Sukno S.A."/>
            <person name="Thon M.R."/>
        </authorList>
    </citation>
    <scope>NUCLEOTIDE SEQUENCE</scope>
    <source>
        <strain evidence="3">CBS 193.32</strain>
    </source>
</reference>
<gene>
    <name evidence="3" type="ORF">BDP55DRAFT_568159</name>
</gene>
<dbReference type="EMBL" id="JAHMHR010000108">
    <property type="protein sequence ID" value="KAK1657017.1"/>
    <property type="molecule type" value="Genomic_DNA"/>
</dbReference>
<name>A0AAJ0EMY3_9PEZI</name>
<feature type="transmembrane region" description="Helical" evidence="2">
    <location>
        <begin position="44"/>
        <end position="66"/>
    </location>
</feature>
<comment type="similarity">
    <text evidence="1">Belongs to the ustYa family.</text>
</comment>
<evidence type="ECO:0000313" key="4">
    <source>
        <dbReference type="Proteomes" id="UP001224890"/>
    </source>
</evidence>
<proteinExistence type="inferred from homology"/>
<evidence type="ECO:0000256" key="1">
    <source>
        <dbReference type="ARBA" id="ARBA00035112"/>
    </source>
</evidence>
<accession>A0AAJ0EMY3</accession>
<dbReference type="GO" id="GO:0043386">
    <property type="term" value="P:mycotoxin biosynthetic process"/>
    <property type="evidence" value="ECO:0007669"/>
    <property type="project" value="InterPro"/>
</dbReference>
<sequence>MNRNSHYTGAKLLVAEANDLEHGALCSRCEKAITGETSPSKFSLLKVILVFILCQVPISGLSFLTFHTFQNRAGTETKGIDQQDYFSLESYNSTGNLYDIVDAADKSPEADTFWHDLQKTDGIVAVHSKWAKKNALPATVAHPDDPASKIYQINVFHALHCLYRIRNRLTSKIPLEKWPRNDIHTMHCVDHIRNDLMCHADISLSGSDEYVSFNSHSHHQKCRDLGALQRWAKRHSWTGYKDYLEGVVGYDFNEAERVNMAMAGKGHWNKAQSTLDNETGKIELWFEED</sequence>
<keyword evidence="2" id="KW-0812">Transmembrane</keyword>
<keyword evidence="2" id="KW-0472">Membrane</keyword>